<evidence type="ECO:0000313" key="4">
    <source>
        <dbReference type="Proteomes" id="UP000005326"/>
    </source>
</evidence>
<reference evidence="3" key="2">
    <citation type="submission" date="2014-06" db="EMBL/GenBank/DDBJ databases">
        <title>Draft genome sequence of Eubacterium siraeum (DSM 15702).</title>
        <authorList>
            <person name="Sudarsanam P."/>
            <person name="Ley R."/>
            <person name="Guruge J."/>
            <person name="Turnbaugh P.J."/>
            <person name="Mahowald M."/>
            <person name="Liep D."/>
            <person name="Gordon J."/>
        </authorList>
    </citation>
    <scope>NUCLEOTIDE SEQUENCE</scope>
    <source>
        <strain evidence="3">DSM 15702</strain>
    </source>
</reference>
<sequence length="81" mass="8851">MSFSWVTLCVSPYDEPSADTSDEKSDEDEALSDEKPDEDEAFSDETGAFAVQPVSITSAVSTAVIFFLKISLLALYILAHR</sequence>
<proteinExistence type="predicted"/>
<reference evidence="3" key="1">
    <citation type="submission" date="2007-10" db="EMBL/GenBank/DDBJ databases">
        <authorList>
            <person name="Fulton L."/>
            <person name="Clifton S."/>
            <person name="Fulton B."/>
            <person name="Xu J."/>
            <person name="Minx P."/>
            <person name="Pepin K.H."/>
            <person name="Johnson M."/>
            <person name="Thiruvilangam P."/>
            <person name="Bhonagiri V."/>
            <person name="Nash W.E."/>
            <person name="Mardis E.R."/>
            <person name="Wilson R.K."/>
        </authorList>
    </citation>
    <scope>NUCLEOTIDE SEQUENCE [LARGE SCALE GENOMIC DNA]</scope>
    <source>
        <strain evidence="3">DSM 15702</strain>
    </source>
</reference>
<protein>
    <submittedName>
        <fullName evidence="3">Uncharacterized protein</fullName>
    </submittedName>
</protein>
<gene>
    <name evidence="3" type="ORF">EUBSIR_01533</name>
</gene>
<keyword evidence="2" id="KW-1133">Transmembrane helix</keyword>
<dbReference type="EMBL" id="ABCA03000047">
    <property type="protein sequence ID" value="EDS00613.1"/>
    <property type="molecule type" value="Genomic_DNA"/>
</dbReference>
<feature type="region of interest" description="Disordered" evidence="1">
    <location>
        <begin position="12"/>
        <end position="44"/>
    </location>
</feature>
<evidence type="ECO:0000256" key="1">
    <source>
        <dbReference type="SAM" id="MobiDB-lite"/>
    </source>
</evidence>
<organism evidence="3 4">
    <name type="scientific">[Eubacterium] siraeum DSM 15702</name>
    <dbReference type="NCBI Taxonomy" id="428128"/>
    <lineage>
        <taxon>Bacteria</taxon>
        <taxon>Bacillati</taxon>
        <taxon>Bacillota</taxon>
        <taxon>Clostridia</taxon>
        <taxon>Eubacteriales</taxon>
        <taxon>Oscillospiraceae</taxon>
        <taxon>Oscillospiraceae incertae sedis</taxon>
    </lineage>
</organism>
<feature type="transmembrane region" description="Helical" evidence="2">
    <location>
        <begin position="59"/>
        <end position="79"/>
    </location>
</feature>
<keyword evidence="4" id="KW-1185">Reference proteome</keyword>
<evidence type="ECO:0000256" key="2">
    <source>
        <dbReference type="SAM" id="Phobius"/>
    </source>
</evidence>
<dbReference type="Proteomes" id="UP000005326">
    <property type="component" value="Unassembled WGS sequence"/>
</dbReference>
<evidence type="ECO:0000313" key="3">
    <source>
        <dbReference type="EMBL" id="EDS00613.1"/>
    </source>
</evidence>
<keyword evidence="2" id="KW-0472">Membrane</keyword>
<keyword evidence="2" id="KW-0812">Transmembrane</keyword>
<feature type="compositionally biased region" description="Acidic residues" evidence="1">
    <location>
        <begin position="24"/>
        <end position="43"/>
    </location>
</feature>
<dbReference type="AlphaFoldDB" id="B0MNX6"/>
<comment type="caution">
    <text evidence="3">The sequence shown here is derived from an EMBL/GenBank/DDBJ whole genome shotgun (WGS) entry which is preliminary data.</text>
</comment>
<accession>B0MNX6</accession>
<name>B0MNX6_9FIRM</name>